<reference evidence="2 3" key="1">
    <citation type="journal article" date="2019" name="Int. J. Syst. Evol. Microbiol.">
        <title>The Global Catalogue of Microorganisms (GCM) 10K type strain sequencing project: providing services to taxonomists for standard genome sequencing and annotation.</title>
        <authorList>
            <consortium name="The Broad Institute Genomics Platform"/>
            <consortium name="The Broad Institute Genome Sequencing Center for Infectious Disease"/>
            <person name="Wu L."/>
            <person name="Ma J."/>
        </authorList>
    </citation>
    <scope>NUCLEOTIDE SEQUENCE [LARGE SCALE GENOMIC DNA]</scope>
    <source>
        <strain evidence="2 3">JCM 15313</strain>
    </source>
</reference>
<feature type="region of interest" description="Disordered" evidence="1">
    <location>
        <begin position="102"/>
        <end position="125"/>
    </location>
</feature>
<evidence type="ECO:0000313" key="2">
    <source>
        <dbReference type="EMBL" id="GAA1994241.1"/>
    </source>
</evidence>
<dbReference type="Proteomes" id="UP001501585">
    <property type="component" value="Unassembled WGS sequence"/>
</dbReference>
<accession>A0ABN2SYE1</accession>
<organism evidence="2 3">
    <name type="scientific">Nocardiopsis rhodophaea</name>
    <dbReference type="NCBI Taxonomy" id="280238"/>
    <lineage>
        <taxon>Bacteria</taxon>
        <taxon>Bacillati</taxon>
        <taxon>Actinomycetota</taxon>
        <taxon>Actinomycetes</taxon>
        <taxon>Streptosporangiales</taxon>
        <taxon>Nocardiopsidaceae</taxon>
        <taxon>Nocardiopsis</taxon>
    </lineage>
</organism>
<proteinExistence type="predicted"/>
<evidence type="ECO:0000313" key="3">
    <source>
        <dbReference type="Proteomes" id="UP001501585"/>
    </source>
</evidence>
<dbReference type="EMBL" id="BAAAPC010000007">
    <property type="protein sequence ID" value="GAA1994241.1"/>
    <property type="molecule type" value="Genomic_DNA"/>
</dbReference>
<comment type="caution">
    <text evidence="2">The sequence shown here is derived from an EMBL/GenBank/DDBJ whole genome shotgun (WGS) entry which is preliminary data.</text>
</comment>
<gene>
    <name evidence="2" type="ORF">GCM10009799_20420</name>
</gene>
<evidence type="ECO:0000256" key="1">
    <source>
        <dbReference type="SAM" id="MobiDB-lite"/>
    </source>
</evidence>
<name>A0ABN2SYE1_9ACTN</name>
<dbReference type="RefSeq" id="WP_344161652.1">
    <property type="nucleotide sequence ID" value="NZ_BAAAPC010000007.1"/>
</dbReference>
<keyword evidence="3" id="KW-1185">Reference proteome</keyword>
<sequence length="125" mass="14056">MQQWLKERREAAARAAQLRICRKCKEPVLVGVDADMCALTVQIDPTPITEVGEAVALMEGRGTYDLLAGKGRREIHHRAEWNIRAARRGPVFAAHRCHRPMTDHLDTTHTHRPANPGTDTDTPPY</sequence>
<protein>
    <submittedName>
        <fullName evidence="2">Uncharacterized protein</fullName>
    </submittedName>
</protein>